<dbReference type="AlphaFoldDB" id="A0ABD5NC68"/>
<dbReference type="InterPro" id="IPR036388">
    <property type="entry name" value="WH-like_DNA-bd_sf"/>
</dbReference>
<dbReference type="GeneID" id="69117362"/>
<dbReference type="SUPFAM" id="SSF46785">
    <property type="entry name" value="Winged helix' DNA-binding domain"/>
    <property type="match status" value="1"/>
</dbReference>
<dbReference type="RefSeq" id="WP_232572134.1">
    <property type="nucleotide sequence ID" value="NZ_CP089466.1"/>
</dbReference>
<gene>
    <name evidence="2" type="ORF">ACFOKC_03190</name>
</gene>
<reference evidence="2 3" key="1">
    <citation type="journal article" date="2019" name="Int. J. Syst. Evol. Microbiol.">
        <title>The Global Catalogue of Microorganisms (GCM) 10K type strain sequencing project: providing services to taxonomists for standard genome sequencing and annotation.</title>
        <authorList>
            <consortium name="The Broad Institute Genomics Platform"/>
            <consortium name="The Broad Institute Genome Sequencing Center for Infectious Disease"/>
            <person name="Wu L."/>
            <person name="Ma J."/>
        </authorList>
    </citation>
    <scope>NUCLEOTIDE SEQUENCE [LARGE SCALE GENOMIC DNA]</scope>
    <source>
        <strain evidence="2 3">CGMCC 1.12562</strain>
    </source>
</reference>
<evidence type="ECO:0000313" key="3">
    <source>
        <dbReference type="Proteomes" id="UP001595660"/>
    </source>
</evidence>
<name>A0ABD5NC68_9EURY</name>
<dbReference type="Pfam" id="PF03551">
    <property type="entry name" value="PadR"/>
    <property type="match status" value="1"/>
</dbReference>
<evidence type="ECO:0000313" key="2">
    <source>
        <dbReference type="EMBL" id="MFC3476722.1"/>
    </source>
</evidence>
<dbReference type="Proteomes" id="UP001595660">
    <property type="component" value="Unassembled WGS sequence"/>
</dbReference>
<dbReference type="Gene3D" id="1.10.10.10">
    <property type="entry name" value="Winged helix-like DNA-binding domain superfamily/Winged helix DNA-binding domain"/>
    <property type="match status" value="1"/>
</dbReference>
<accession>A0ABD5NC68</accession>
<dbReference type="InterPro" id="IPR005149">
    <property type="entry name" value="Tscrpt_reg_PadR_N"/>
</dbReference>
<keyword evidence="3" id="KW-1185">Reference proteome</keyword>
<organism evidence="2 3">
    <name type="scientific">Halobacterium litoreum</name>
    <dbReference type="NCBI Taxonomy" id="2039234"/>
    <lineage>
        <taxon>Archaea</taxon>
        <taxon>Methanobacteriati</taxon>
        <taxon>Methanobacteriota</taxon>
        <taxon>Stenosarchaea group</taxon>
        <taxon>Halobacteria</taxon>
        <taxon>Halobacteriales</taxon>
        <taxon>Halobacteriaceae</taxon>
        <taxon>Halobacterium</taxon>
    </lineage>
</organism>
<feature type="domain" description="Transcription regulator PadR N-terminal" evidence="1">
    <location>
        <begin position="18"/>
        <end position="81"/>
    </location>
</feature>
<protein>
    <submittedName>
        <fullName evidence="2">PadR family transcriptional regulator</fullName>
    </submittedName>
</protein>
<proteinExistence type="predicted"/>
<evidence type="ECO:0000259" key="1">
    <source>
        <dbReference type="Pfam" id="PF03551"/>
    </source>
</evidence>
<sequence length="97" mass="10656">MAMYERSALQRDLLFVVAGVGPASGQTIKSELKQSQDTDLLPGVLYSNLDELVEAGLVAKGERDGRTNEYAVTEDGRQALRDLLCWQRGYADALEAH</sequence>
<dbReference type="EMBL" id="JBHRWN010000002">
    <property type="protein sequence ID" value="MFC3476722.1"/>
    <property type="molecule type" value="Genomic_DNA"/>
</dbReference>
<dbReference type="InterPro" id="IPR036390">
    <property type="entry name" value="WH_DNA-bd_sf"/>
</dbReference>
<comment type="caution">
    <text evidence="2">The sequence shown here is derived from an EMBL/GenBank/DDBJ whole genome shotgun (WGS) entry which is preliminary data.</text>
</comment>